<evidence type="ECO:0000313" key="2">
    <source>
        <dbReference type="EMBL" id="KAK5636593.1"/>
    </source>
</evidence>
<protein>
    <submittedName>
        <fullName evidence="2">Uncharacterized protein</fullName>
    </submittedName>
</protein>
<feature type="compositionally biased region" description="Basic and acidic residues" evidence="1">
    <location>
        <begin position="36"/>
        <end position="57"/>
    </location>
</feature>
<evidence type="ECO:0000256" key="1">
    <source>
        <dbReference type="SAM" id="MobiDB-lite"/>
    </source>
</evidence>
<dbReference type="AlphaFoldDB" id="A0AAN7ZEM1"/>
<sequence length="149" mass="17137">MSDNSSSPWYWAGKEYVTETRQFDYLRDGPPRFRGCHVVDKPPSENRPSENPPKEPPEDNLPENQLANYMKELHDTATGVLRLVDKICFMTDLDNLAHYYQCPKILAKPNLNDRILKILGQVILLKEIAHIIEDDVEGMAIIFPAKRSK</sequence>
<organism evidence="2 3">
    <name type="scientific">Xylaria bambusicola</name>
    <dbReference type="NCBI Taxonomy" id="326684"/>
    <lineage>
        <taxon>Eukaryota</taxon>
        <taxon>Fungi</taxon>
        <taxon>Dikarya</taxon>
        <taxon>Ascomycota</taxon>
        <taxon>Pezizomycotina</taxon>
        <taxon>Sordariomycetes</taxon>
        <taxon>Xylariomycetidae</taxon>
        <taxon>Xylariales</taxon>
        <taxon>Xylariaceae</taxon>
        <taxon>Xylaria</taxon>
    </lineage>
</organism>
<keyword evidence="3" id="KW-1185">Reference proteome</keyword>
<gene>
    <name evidence="2" type="ORF">RRF57_012305</name>
</gene>
<proteinExistence type="predicted"/>
<comment type="caution">
    <text evidence="2">The sequence shown here is derived from an EMBL/GenBank/DDBJ whole genome shotgun (WGS) entry which is preliminary data.</text>
</comment>
<feature type="region of interest" description="Disordered" evidence="1">
    <location>
        <begin position="36"/>
        <end position="62"/>
    </location>
</feature>
<dbReference type="Proteomes" id="UP001305414">
    <property type="component" value="Unassembled WGS sequence"/>
</dbReference>
<reference evidence="2 3" key="1">
    <citation type="submission" date="2023-10" db="EMBL/GenBank/DDBJ databases">
        <title>Draft genome sequence of Xylaria bambusicola isolate GMP-LS, the root and basal stem rot pathogen of sugarcane in Indonesia.</title>
        <authorList>
            <person name="Selvaraj P."/>
            <person name="Muralishankar V."/>
            <person name="Muruganantham S."/>
            <person name="Sp S."/>
            <person name="Haryani S."/>
            <person name="Lau K.J.X."/>
            <person name="Naqvi N.I."/>
        </authorList>
    </citation>
    <scope>NUCLEOTIDE SEQUENCE [LARGE SCALE GENOMIC DNA]</scope>
    <source>
        <strain evidence="2">GMP-LS</strain>
    </source>
</reference>
<evidence type="ECO:0000313" key="3">
    <source>
        <dbReference type="Proteomes" id="UP001305414"/>
    </source>
</evidence>
<name>A0AAN7ZEM1_9PEZI</name>
<dbReference type="EMBL" id="JAWHQM010000073">
    <property type="protein sequence ID" value="KAK5636593.1"/>
    <property type="molecule type" value="Genomic_DNA"/>
</dbReference>
<accession>A0AAN7ZEM1</accession>